<feature type="region of interest" description="Disordered" evidence="1">
    <location>
        <begin position="786"/>
        <end position="875"/>
    </location>
</feature>
<feature type="region of interest" description="Disordered" evidence="1">
    <location>
        <begin position="1422"/>
        <end position="1473"/>
    </location>
</feature>
<feature type="compositionally biased region" description="Polar residues" evidence="1">
    <location>
        <begin position="527"/>
        <end position="539"/>
    </location>
</feature>
<comment type="caution">
    <text evidence="2">The sequence shown here is derived from an EMBL/GenBank/DDBJ whole genome shotgun (WGS) entry which is preliminary data.</text>
</comment>
<evidence type="ECO:0000313" key="2">
    <source>
        <dbReference type="EMBL" id="GLC51492.1"/>
    </source>
</evidence>
<name>A0A9W6F067_9CHLO</name>
<organism evidence="2 3">
    <name type="scientific">Pleodorina starrii</name>
    <dbReference type="NCBI Taxonomy" id="330485"/>
    <lineage>
        <taxon>Eukaryota</taxon>
        <taxon>Viridiplantae</taxon>
        <taxon>Chlorophyta</taxon>
        <taxon>core chlorophytes</taxon>
        <taxon>Chlorophyceae</taxon>
        <taxon>CS clade</taxon>
        <taxon>Chlamydomonadales</taxon>
        <taxon>Volvocaceae</taxon>
        <taxon>Pleodorina</taxon>
    </lineage>
</organism>
<feature type="compositionally biased region" description="Low complexity" evidence="1">
    <location>
        <begin position="1262"/>
        <end position="1277"/>
    </location>
</feature>
<feature type="region of interest" description="Disordered" evidence="1">
    <location>
        <begin position="1206"/>
        <end position="1334"/>
    </location>
</feature>
<feature type="compositionally biased region" description="Polar residues" evidence="1">
    <location>
        <begin position="58"/>
        <end position="75"/>
    </location>
</feature>
<feature type="compositionally biased region" description="Low complexity" evidence="1">
    <location>
        <begin position="670"/>
        <end position="687"/>
    </location>
</feature>
<feature type="compositionally biased region" description="Low complexity" evidence="1">
    <location>
        <begin position="1100"/>
        <end position="1120"/>
    </location>
</feature>
<proteinExistence type="predicted"/>
<feature type="region of interest" description="Disordered" evidence="1">
    <location>
        <begin position="523"/>
        <end position="563"/>
    </location>
</feature>
<feature type="region of interest" description="Disordered" evidence="1">
    <location>
        <begin position="1"/>
        <end position="75"/>
    </location>
</feature>
<feature type="region of interest" description="Disordered" evidence="1">
    <location>
        <begin position="998"/>
        <end position="1053"/>
    </location>
</feature>
<feature type="compositionally biased region" description="Low complexity" evidence="1">
    <location>
        <begin position="1428"/>
        <end position="1437"/>
    </location>
</feature>
<evidence type="ECO:0000256" key="1">
    <source>
        <dbReference type="SAM" id="MobiDB-lite"/>
    </source>
</evidence>
<keyword evidence="3" id="KW-1185">Reference proteome</keyword>
<protein>
    <submittedName>
        <fullName evidence="2">Uncharacterized protein</fullName>
    </submittedName>
</protein>
<feature type="region of interest" description="Disordered" evidence="1">
    <location>
        <begin position="1068"/>
        <end position="1120"/>
    </location>
</feature>
<feature type="compositionally biased region" description="Polar residues" evidence="1">
    <location>
        <begin position="595"/>
        <end position="620"/>
    </location>
</feature>
<feature type="compositionally biased region" description="Polar residues" evidence="1">
    <location>
        <begin position="1004"/>
        <end position="1021"/>
    </location>
</feature>
<feature type="compositionally biased region" description="Low complexity" evidence="1">
    <location>
        <begin position="390"/>
        <end position="428"/>
    </location>
</feature>
<feature type="compositionally biased region" description="Low complexity" evidence="1">
    <location>
        <begin position="181"/>
        <end position="198"/>
    </location>
</feature>
<feature type="region of interest" description="Disordered" evidence="1">
    <location>
        <begin position="181"/>
        <end position="251"/>
    </location>
</feature>
<sequence>MSLMSWVPQMEDGPAKSLTAEGASKPHQEPLNLYVHPEPSPDLDERLLRDTAAPSLQAAKTTDGTARSLDSQPSGSLELRKDYNYEAQPCLASSPSAVQRDQRVFTLSTAGRSSDSYDGQHSSLMGCSDSHSLHLGAGNTSMDQERSAECNVDFRQRVPSDATAAAVVAAQQQIQILDQHQQQNLPQEQIKQEQQQEQPRSSERPWPQSALHQNLDSDSAAPLPPFEPMQADCSGYKSPSTCPAREAPAGGGELVSVHSLSLSGPDRDLLDQLLGSEPGASSPPLVTPSSFLAAGPFGDASLQPAFSDYSQRPTPAQGPGDQLEAEADSAVQVPVQRNAKSGGFGNAGGAQPQPRSQPLPSAYSEPAPYSALPSRHMAPALHPRPSCPLAGAQPAGGRPAAGGPPSGSAAAAQEDVGGAQYQQQQQGHKGAGAEDSGLQRWPGRPSDGRSGYESAEQAPPPQQEQQQQQQMQQQFQQMHAQQQQQQQQVSQQRARSATHVNVPYCTSQHMSVLDEHGLLAPAHSAPVQGQSSARQTTQLLKPASRASSGGAASPMHVDAPSRPHGYAPFASGVAAGAAANAGSAMDVGAGPPPQSTAACANPTNSTGGSYPAPMQSSPSDSRGKRLRPHTGEGRPATTSAPAGPAPALPLPTHAGAPPPQPTASAGGGSAPAAARANSPSSRSQSAGDPMSVSGMEGAAMYGQGPGYPYPYSMPPPYSMPYSMPYGDPYYHPGYGYHPMMDAPPPPPAGPDAIAAGYGGPPHNTQLHYPHGYVAPRQRLYRRFVSGGQQGRRDGTGQSLDALPAAGQGQEGLMPMGSGPGGSTGAAPPPAMHAGGPPARPQPAPSSAAAAGAGPMQGFHPGPRPGGASSCGGSGAAAAGAVAMDMQYAGPADQASAGGAAQGQMMQMQMPAGPPRAAPGGPPTLPGAEMDVESFRAARACHEQFASDDMPLPLPRSTVDGIRQELRVVTQEFLQRRMDLARSKQLQAAAAAAAAANGDGGQARLQPSSSWAAGDTRSTLSVPTAPATAPFSHQYNPHQYHHPQHSGMPPSYSADGFSHGMALAYPSSAGAGGGSGGQSTTASLPHKRGASAGLSAGGGAVSPVRARPAPSAPTAAHSAPLASVRAAAASGLRRSAEGFPCDTVTGGAPLQSVASEPCGGTCSAGPGPSAMRQLFPPPAPGAGAADCGAAYFGNGVCGLGASYGAPGGGGGAAGKPPQSAPAGPAPAASAPLGPRPAMSGKSSASATHSVSVAQTAPLRGAVQQQQQQLQHQQQQQQQKGPGLMAMGSYRVGQQGSMAAEVEDDGEEVHGPPQRSSANRSVGPPAAVSSNACGPPSSMPMPPSYYGGAVPPPPYDYPSGYYYPPTMPTYGMRMYGMPPPPSMPPGYRPPASSAVPMYGMPPPPMPYTGSGAVPSPWPEYGAPPMPGGPMPQSGPGAPMTHGSSSGGMPSAMHIRGGAPAGGGSTSEYMQSAAGR</sequence>
<dbReference type="EMBL" id="BRXU01000004">
    <property type="protein sequence ID" value="GLC51492.1"/>
    <property type="molecule type" value="Genomic_DNA"/>
</dbReference>
<reference evidence="2 3" key="1">
    <citation type="journal article" date="2023" name="Commun. Biol.">
        <title>Reorganization of the ancestral sex-determining regions during the evolution of trioecy in Pleodorina starrii.</title>
        <authorList>
            <person name="Takahashi K."/>
            <person name="Suzuki S."/>
            <person name="Kawai-Toyooka H."/>
            <person name="Yamamoto K."/>
            <person name="Hamaji T."/>
            <person name="Ootsuki R."/>
            <person name="Yamaguchi H."/>
            <person name="Kawachi M."/>
            <person name="Higashiyama T."/>
            <person name="Nozaki H."/>
        </authorList>
    </citation>
    <scope>NUCLEOTIDE SEQUENCE [LARGE SCALE GENOMIC DNA]</scope>
    <source>
        <strain evidence="2 3">NIES-4479</strain>
    </source>
</reference>
<feature type="compositionally biased region" description="Low complexity" evidence="1">
    <location>
        <begin position="1213"/>
        <end position="1255"/>
    </location>
</feature>
<feature type="compositionally biased region" description="Low complexity" evidence="1">
    <location>
        <begin position="463"/>
        <end position="492"/>
    </location>
</feature>
<gene>
    <name evidence="2" type="primary">PLEST001467</name>
    <name evidence="2" type="ORF">PLESTB_000508400</name>
</gene>
<feature type="compositionally biased region" description="Low complexity" evidence="1">
    <location>
        <begin position="543"/>
        <end position="553"/>
    </location>
</feature>
<feature type="compositionally biased region" description="Low complexity" evidence="1">
    <location>
        <begin position="844"/>
        <end position="853"/>
    </location>
</feature>
<feature type="region of interest" description="Disordered" evidence="1">
    <location>
        <begin position="586"/>
        <end position="691"/>
    </location>
</feature>
<accession>A0A9W6F067</accession>
<evidence type="ECO:0000313" key="3">
    <source>
        <dbReference type="Proteomes" id="UP001165080"/>
    </source>
</evidence>
<dbReference type="Proteomes" id="UP001165080">
    <property type="component" value="Unassembled WGS sequence"/>
</dbReference>
<feature type="region of interest" description="Disordered" evidence="1">
    <location>
        <begin position="268"/>
        <end position="497"/>
    </location>
</feature>